<dbReference type="CDD" id="cd18785">
    <property type="entry name" value="SF2_C"/>
    <property type="match status" value="1"/>
</dbReference>
<evidence type="ECO:0000259" key="3">
    <source>
        <dbReference type="PROSITE" id="PS51192"/>
    </source>
</evidence>
<dbReference type="PROSITE" id="PS51192">
    <property type="entry name" value="HELICASE_ATP_BIND_1"/>
    <property type="match status" value="1"/>
</dbReference>
<dbReference type="GO" id="GO:0016787">
    <property type="term" value="F:hydrolase activity"/>
    <property type="evidence" value="ECO:0007669"/>
    <property type="project" value="InterPro"/>
</dbReference>
<dbReference type="SMART" id="SM00487">
    <property type="entry name" value="DEXDc"/>
    <property type="match status" value="1"/>
</dbReference>
<dbReference type="GO" id="GO:0005829">
    <property type="term" value="C:cytosol"/>
    <property type="evidence" value="ECO:0007669"/>
    <property type="project" value="TreeGrafter"/>
</dbReference>
<keyword evidence="4" id="KW-0347">Helicase</keyword>
<accession>A0AAW6U386</accession>
<comment type="caution">
    <text evidence="4">The sequence shown here is derived from an EMBL/GenBank/DDBJ whole genome shotgun (WGS) entry which is preliminary data.</text>
</comment>
<keyword evidence="4" id="KW-0547">Nucleotide-binding</keyword>
<evidence type="ECO:0000256" key="2">
    <source>
        <dbReference type="SAM" id="Phobius"/>
    </source>
</evidence>
<feature type="transmembrane region" description="Helical" evidence="2">
    <location>
        <begin position="718"/>
        <end position="745"/>
    </location>
</feature>
<evidence type="ECO:0000256" key="1">
    <source>
        <dbReference type="SAM" id="MobiDB-lite"/>
    </source>
</evidence>
<dbReference type="RefSeq" id="WP_349246351.1">
    <property type="nucleotide sequence ID" value="NZ_JASCXX010000026.1"/>
</dbReference>
<dbReference type="Gene3D" id="3.40.50.300">
    <property type="entry name" value="P-loop containing nucleotide triphosphate hydrolases"/>
    <property type="match status" value="2"/>
</dbReference>
<dbReference type="GO" id="GO:0005524">
    <property type="term" value="F:ATP binding"/>
    <property type="evidence" value="ECO:0007669"/>
    <property type="project" value="InterPro"/>
</dbReference>
<keyword evidence="4" id="KW-0378">Hydrolase</keyword>
<dbReference type="Proteomes" id="UP001431776">
    <property type="component" value="Unassembled WGS sequence"/>
</dbReference>
<dbReference type="InterPro" id="IPR050742">
    <property type="entry name" value="Helicase_Restrict-Modif_Enz"/>
</dbReference>
<keyword evidence="5" id="KW-1185">Reference proteome</keyword>
<evidence type="ECO:0000313" key="4">
    <source>
        <dbReference type="EMBL" id="MDI6450944.1"/>
    </source>
</evidence>
<proteinExistence type="predicted"/>
<dbReference type="AlphaFoldDB" id="A0AAW6U386"/>
<dbReference type="InterPro" id="IPR027417">
    <property type="entry name" value="P-loop_NTPase"/>
</dbReference>
<keyword evidence="2" id="KW-1133">Transmembrane helix</keyword>
<keyword evidence="4" id="KW-0067">ATP-binding</keyword>
<dbReference type="Pfam" id="PF04851">
    <property type="entry name" value="ResIII"/>
    <property type="match status" value="1"/>
</dbReference>
<dbReference type="PANTHER" id="PTHR47396:SF1">
    <property type="entry name" value="ATP-DEPENDENT HELICASE IRC3-RELATED"/>
    <property type="match status" value="1"/>
</dbReference>
<dbReference type="InterPro" id="IPR014001">
    <property type="entry name" value="Helicase_ATP-bd"/>
</dbReference>
<gene>
    <name evidence="4" type="ORF">QJ522_17925</name>
</gene>
<feature type="domain" description="Helicase ATP-binding" evidence="3">
    <location>
        <begin position="25"/>
        <end position="210"/>
    </location>
</feature>
<feature type="transmembrane region" description="Helical" evidence="2">
    <location>
        <begin position="687"/>
        <end position="706"/>
    </location>
</feature>
<evidence type="ECO:0000313" key="5">
    <source>
        <dbReference type="Proteomes" id="UP001431776"/>
    </source>
</evidence>
<dbReference type="GO" id="GO:0003677">
    <property type="term" value="F:DNA binding"/>
    <property type="evidence" value="ECO:0007669"/>
    <property type="project" value="InterPro"/>
</dbReference>
<keyword evidence="2" id="KW-0812">Transmembrane</keyword>
<dbReference type="PANTHER" id="PTHR47396">
    <property type="entry name" value="TYPE I RESTRICTION ENZYME ECOKI R PROTEIN"/>
    <property type="match status" value="1"/>
</dbReference>
<keyword evidence="2" id="KW-0472">Membrane</keyword>
<dbReference type="SUPFAM" id="SSF52540">
    <property type="entry name" value="P-loop containing nucleoside triphosphate hydrolases"/>
    <property type="match status" value="2"/>
</dbReference>
<protein>
    <submittedName>
        <fullName evidence="4">DEAD/DEAH box helicase family protein</fullName>
    </submittedName>
</protein>
<feature type="region of interest" description="Disordered" evidence="1">
    <location>
        <begin position="116"/>
        <end position="137"/>
    </location>
</feature>
<dbReference type="InterPro" id="IPR006935">
    <property type="entry name" value="Helicase/UvrB_N"/>
</dbReference>
<sequence length="909" mass="101380">MKTFPSDIQFRKPWRRYQQRVLSELDDYLDDNHLHIVAAPGSGKTVLGLEVVRRLNRPTLIFTPTVAIRDQWIDRLVGLFSDHGPGLPDWVSRDIRDPRFLTVSTYQGLHSVYSGQMEQEEDQQPQPAGEKAGKDGPRSARKAALLKKLSALDVRTLVLDEAHHLRNEWWRCLIDVKKNLNEPTVVALTATAPFDVSPFEWDRYVDLCGSIDAEITVPELVQEKNLCPHQDYVYISTPLRAEQAELAEFRRQVDASVKALTDNEGFIQALEGDRRVVEPGTHIEEILADPGFYSSVAIFLNHVRGRPPKKLLAAIGFSRRKCPPLTLEWLEVLLTGCLYRHAKSFEAHKGLFQQIARDLKRIGAIERRTVSLRSTSRTARLLTRSASKLKSIEDIVEIESQSLGSALRMVVLTDFVRSADFPRDPTDAKDLKRLGVVPIFEQIRRSKASDVRLGILTGTLTVVPADTQESLRAIGADLGIDSGSIAFKPLAHDERFCEVVVRGADKQKTVALVTNLFRQGGLTVLVGTTSLLGEGWDAPSVNALILASFVGSYMLSNQMRGRAIRTEEGNPTKTANIWHLVCQEAGVAELGEDLDTLIRRFKAFVGVSFKSSTIESGLSRLGIGSPPYDAARIDQINATMTQQARDRNGLRTRWELALGAARMGAMAEEVTTSLLALPRDFVVTRTVLAVLWQVWFWGVSAFSIWMSRSAASWPLRALMLLLAAVSALAAVAALPKFFKALWLLLRHGSAASSMKQIGNALLKALVGRASPHDKASGDARSTSRLRVIAQRRDDGLVACSVKGGSTRERSVFLEALQELLGPIDDPRYLLVRKSPLGPFMRKDYHAVPKVLAKNKESAEHFRRMWARHIGPCEILYTRNPQGRQMLLKARAQSLSAAFRRRTDRIRTWQ</sequence>
<dbReference type="EMBL" id="JASCXX010000026">
    <property type="protein sequence ID" value="MDI6450944.1"/>
    <property type="molecule type" value="Genomic_DNA"/>
</dbReference>
<reference evidence="4" key="1">
    <citation type="submission" date="2023-05" db="EMBL/GenBank/DDBJ databases">
        <title>Anaerotaeda fermentans gen. nov., sp. nov., a novel anaerobic planctomycete of the new family within the order Sedimentisphaerales isolated from Taman Peninsula, Russia.</title>
        <authorList>
            <person name="Khomyakova M.A."/>
            <person name="Merkel A.Y."/>
            <person name="Slobodkin A.I."/>
        </authorList>
    </citation>
    <scope>NUCLEOTIDE SEQUENCE</scope>
    <source>
        <strain evidence="4">M17dextr</strain>
    </source>
</reference>
<dbReference type="GO" id="GO:0004386">
    <property type="term" value="F:helicase activity"/>
    <property type="evidence" value="ECO:0007669"/>
    <property type="project" value="UniProtKB-KW"/>
</dbReference>
<name>A0AAW6U386_9BACT</name>
<organism evidence="4 5">
    <name type="scientific">Anaerobaca lacustris</name>
    <dbReference type="NCBI Taxonomy" id="3044600"/>
    <lineage>
        <taxon>Bacteria</taxon>
        <taxon>Pseudomonadati</taxon>
        <taxon>Planctomycetota</taxon>
        <taxon>Phycisphaerae</taxon>
        <taxon>Sedimentisphaerales</taxon>
        <taxon>Anaerobacaceae</taxon>
        <taxon>Anaerobaca</taxon>
    </lineage>
</organism>